<gene>
    <name evidence="12" type="ORF">ACFQ04_12880</name>
</gene>
<evidence type="ECO:0000256" key="6">
    <source>
        <dbReference type="ARBA" id="ARBA00022967"/>
    </source>
</evidence>
<dbReference type="EMBL" id="JBHTIL010000001">
    <property type="protein sequence ID" value="MFD0926631.1"/>
    <property type="molecule type" value="Genomic_DNA"/>
</dbReference>
<dbReference type="PROSITE" id="PS00211">
    <property type="entry name" value="ABC_TRANSPORTER_1"/>
    <property type="match status" value="1"/>
</dbReference>
<dbReference type="GO" id="GO:0005524">
    <property type="term" value="F:ATP binding"/>
    <property type="evidence" value="ECO:0007669"/>
    <property type="project" value="UniProtKB-KW"/>
</dbReference>
<evidence type="ECO:0000256" key="2">
    <source>
        <dbReference type="ARBA" id="ARBA00022448"/>
    </source>
</evidence>
<dbReference type="InterPro" id="IPR027417">
    <property type="entry name" value="P-loop_NTPase"/>
</dbReference>
<sequence>MTATDTTDDRAPWERRAASRPSADPAPVDDPTPTTDPEDSPAQGSAAGDDIAVSIRGLRKVFGGGLGRSASTHVALDGVDLDVRAGTVHALLGPNGAGKTTTVRIISTLLAPDGGTVRVLGHDVGREAVAVRKAIGVSGQYAAVDGNLTAFENLSMVGRLYGMGRRAAGVRARELLDDFRLADVADRPTRTFSGGMRRRIDLAGALVARPRLVILDEPTTGLDPRGRRDMWSLITDLVTGGTTVLLTTQYLEEADTLADEITVIDKGAVIAHGTAAELKSTITQSFLTVEVAADADSTTVTDVLSRVGIAAPAATDAASTWTVAVDDGTRSAAAAVAELTSAGVGVVDATVSAPTLDDVFLTLTAEKEVDA</sequence>
<dbReference type="RefSeq" id="WP_253645508.1">
    <property type="nucleotide sequence ID" value="NZ_BAAAMO010000002.1"/>
</dbReference>
<keyword evidence="5 12" id="KW-0067">ATP-binding</keyword>
<feature type="compositionally biased region" description="Basic and acidic residues" evidence="10">
    <location>
        <begin position="7"/>
        <end position="17"/>
    </location>
</feature>
<keyword evidence="7" id="KW-0472">Membrane</keyword>
<comment type="similarity">
    <text evidence="9">Belongs to the ABC transporter superfamily. Drug exporter-1 (DrugE1) (TC 3.A.1.105) family.</text>
</comment>
<evidence type="ECO:0000256" key="1">
    <source>
        <dbReference type="ARBA" id="ARBA00004413"/>
    </source>
</evidence>
<protein>
    <submittedName>
        <fullName evidence="12">ATP-binding cassette domain-containing protein</fullName>
    </submittedName>
</protein>
<keyword evidence="4" id="KW-0547">Nucleotide-binding</keyword>
<dbReference type="InterPro" id="IPR003439">
    <property type="entry name" value="ABC_transporter-like_ATP-bd"/>
</dbReference>
<comment type="subcellular location">
    <subcellularLocation>
        <location evidence="1">Cell membrane</location>
        <topology evidence="1">Peripheral membrane protein</topology>
        <orientation evidence="1">Cytoplasmic side</orientation>
    </subcellularLocation>
</comment>
<evidence type="ECO:0000256" key="4">
    <source>
        <dbReference type="ARBA" id="ARBA00022741"/>
    </source>
</evidence>
<keyword evidence="8" id="KW-0046">Antibiotic resistance</keyword>
<accession>A0ABW3G7E4</accession>
<evidence type="ECO:0000256" key="9">
    <source>
        <dbReference type="ARBA" id="ARBA00049985"/>
    </source>
</evidence>
<dbReference type="InterPro" id="IPR050763">
    <property type="entry name" value="ABC_transporter_ATP-binding"/>
</dbReference>
<dbReference type="InterPro" id="IPR003593">
    <property type="entry name" value="AAA+_ATPase"/>
</dbReference>
<evidence type="ECO:0000259" key="11">
    <source>
        <dbReference type="PROSITE" id="PS50893"/>
    </source>
</evidence>
<dbReference type="Pfam" id="PF00005">
    <property type="entry name" value="ABC_tran"/>
    <property type="match status" value="1"/>
</dbReference>
<feature type="region of interest" description="Disordered" evidence="10">
    <location>
        <begin position="1"/>
        <end position="49"/>
    </location>
</feature>
<evidence type="ECO:0000313" key="12">
    <source>
        <dbReference type="EMBL" id="MFD0926631.1"/>
    </source>
</evidence>
<evidence type="ECO:0000256" key="3">
    <source>
        <dbReference type="ARBA" id="ARBA00022475"/>
    </source>
</evidence>
<evidence type="ECO:0000256" key="5">
    <source>
        <dbReference type="ARBA" id="ARBA00022840"/>
    </source>
</evidence>
<dbReference type="InterPro" id="IPR017871">
    <property type="entry name" value="ABC_transporter-like_CS"/>
</dbReference>
<evidence type="ECO:0000313" key="13">
    <source>
        <dbReference type="Proteomes" id="UP001597068"/>
    </source>
</evidence>
<evidence type="ECO:0000256" key="10">
    <source>
        <dbReference type="SAM" id="MobiDB-lite"/>
    </source>
</evidence>
<dbReference type="PANTHER" id="PTHR42711:SF19">
    <property type="entry name" value="DOXORUBICIN RESISTANCE ATP-BINDING PROTEIN DRRA"/>
    <property type="match status" value="1"/>
</dbReference>
<keyword evidence="3" id="KW-1003">Cell membrane</keyword>
<dbReference type="Proteomes" id="UP001597068">
    <property type="component" value="Unassembled WGS sequence"/>
</dbReference>
<dbReference type="InterPro" id="IPR005894">
    <property type="entry name" value="DrrA"/>
</dbReference>
<evidence type="ECO:0000256" key="7">
    <source>
        <dbReference type="ARBA" id="ARBA00023136"/>
    </source>
</evidence>
<proteinExistence type="inferred from homology"/>
<dbReference type="PANTHER" id="PTHR42711">
    <property type="entry name" value="ABC TRANSPORTER ATP-BINDING PROTEIN"/>
    <property type="match status" value="1"/>
</dbReference>
<keyword evidence="13" id="KW-1185">Reference proteome</keyword>
<organism evidence="12 13">
    <name type="scientific">Williamsia deligens</name>
    <dbReference type="NCBI Taxonomy" id="321325"/>
    <lineage>
        <taxon>Bacteria</taxon>
        <taxon>Bacillati</taxon>
        <taxon>Actinomycetota</taxon>
        <taxon>Actinomycetes</taxon>
        <taxon>Mycobacteriales</taxon>
        <taxon>Nocardiaceae</taxon>
        <taxon>Williamsia</taxon>
    </lineage>
</organism>
<dbReference type="SMART" id="SM00382">
    <property type="entry name" value="AAA"/>
    <property type="match status" value="1"/>
</dbReference>
<comment type="caution">
    <text evidence="12">The sequence shown here is derived from an EMBL/GenBank/DDBJ whole genome shotgun (WGS) entry which is preliminary data.</text>
</comment>
<keyword evidence="6" id="KW-1278">Translocase</keyword>
<evidence type="ECO:0000256" key="8">
    <source>
        <dbReference type="ARBA" id="ARBA00023251"/>
    </source>
</evidence>
<feature type="domain" description="ABC transporter" evidence="11">
    <location>
        <begin position="53"/>
        <end position="291"/>
    </location>
</feature>
<dbReference type="SUPFAM" id="SSF52540">
    <property type="entry name" value="P-loop containing nucleoside triphosphate hydrolases"/>
    <property type="match status" value="1"/>
</dbReference>
<dbReference type="PROSITE" id="PS50893">
    <property type="entry name" value="ABC_TRANSPORTER_2"/>
    <property type="match status" value="1"/>
</dbReference>
<name>A0ABW3G7E4_9NOCA</name>
<dbReference type="NCBIfam" id="TIGR01188">
    <property type="entry name" value="drrA"/>
    <property type="match status" value="1"/>
</dbReference>
<keyword evidence="2" id="KW-0813">Transport</keyword>
<dbReference type="Gene3D" id="3.40.50.300">
    <property type="entry name" value="P-loop containing nucleotide triphosphate hydrolases"/>
    <property type="match status" value="1"/>
</dbReference>
<feature type="compositionally biased region" description="Low complexity" evidence="10">
    <location>
        <begin position="19"/>
        <end position="35"/>
    </location>
</feature>
<reference evidence="13" key="1">
    <citation type="journal article" date="2019" name="Int. J. Syst. Evol. Microbiol.">
        <title>The Global Catalogue of Microorganisms (GCM) 10K type strain sequencing project: providing services to taxonomists for standard genome sequencing and annotation.</title>
        <authorList>
            <consortium name="The Broad Institute Genomics Platform"/>
            <consortium name="The Broad Institute Genome Sequencing Center for Infectious Disease"/>
            <person name="Wu L."/>
            <person name="Ma J."/>
        </authorList>
    </citation>
    <scope>NUCLEOTIDE SEQUENCE [LARGE SCALE GENOMIC DNA]</scope>
    <source>
        <strain evidence="13">CCUG 50873</strain>
    </source>
</reference>